<proteinExistence type="predicted"/>
<name>A0A835YQH7_9STRA</name>
<keyword evidence="2" id="KW-1185">Reference proteome</keyword>
<dbReference type="EMBL" id="JAFCMP010000521">
    <property type="protein sequence ID" value="KAG5177830.1"/>
    <property type="molecule type" value="Genomic_DNA"/>
</dbReference>
<gene>
    <name evidence="1" type="ORF">JKP88DRAFT_226101</name>
</gene>
<dbReference type="AlphaFoldDB" id="A0A835YQH7"/>
<dbReference type="Proteomes" id="UP000664859">
    <property type="component" value="Unassembled WGS sequence"/>
</dbReference>
<comment type="caution">
    <text evidence="1">The sequence shown here is derived from an EMBL/GenBank/DDBJ whole genome shotgun (WGS) entry which is preliminary data.</text>
</comment>
<sequence>MAAPSRSAARGVPAGRDWSCWGHRDITRPMASMLSLAPTAVRAGGELPYGLAWARQGQRRRCPAKSAHEVFGSGARALNRRVPRWWKVSGGRHVGGMADGAGCRAGRGGRGIRIRVPGDLRTCSRWGGEVDKVRRGLALYASAQAVSGRCEHALRHSYSTAMII</sequence>
<accession>A0A835YQH7</accession>
<reference evidence="1" key="1">
    <citation type="submission" date="2021-02" db="EMBL/GenBank/DDBJ databases">
        <title>First Annotated Genome of the Yellow-green Alga Tribonema minus.</title>
        <authorList>
            <person name="Mahan K.M."/>
        </authorList>
    </citation>
    <scope>NUCLEOTIDE SEQUENCE</scope>
    <source>
        <strain evidence="1">UTEX B ZZ1240</strain>
    </source>
</reference>
<protein>
    <submittedName>
        <fullName evidence="1">Uncharacterized protein</fullName>
    </submittedName>
</protein>
<organism evidence="1 2">
    <name type="scientific">Tribonema minus</name>
    <dbReference type="NCBI Taxonomy" id="303371"/>
    <lineage>
        <taxon>Eukaryota</taxon>
        <taxon>Sar</taxon>
        <taxon>Stramenopiles</taxon>
        <taxon>Ochrophyta</taxon>
        <taxon>PX clade</taxon>
        <taxon>Xanthophyceae</taxon>
        <taxon>Tribonematales</taxon>
        <taxon>Tribonemataceae</taxon>
        <taxon>Tribonema</taxon>
    </lineage>
</organism>
<evidence type="ECO:0000313" key="1">
    <source>
        <dbReference type="EMBL" id="KAG5177830.1"/>
    </source>
</evidence>
<evidence type="ECO:0000313" key="2">
    <source>
        <dbReference type="Proteomes" id="UP000664859"/>
    </source>
</evidence>